<protein>
    <recommendedName>
        <fullName evidence="5">OmpA-like domain-containing protein</fullName>
    </recommendedName>
</protein>
<keyword evidence="1" id="KW-0677">Repeat</keyword>
<proteinExistence type="predicted"/>
<dbReference type="GO" id="GO:0004842">
    <property type="term" value="F:ubiquitin-protein transferase activity"/>
    <property type="evidence" value="ECO:0007669"/>
    <property type="project" value="TreeGrafter"/>
</dbReference>
<dbReference type="SUPFAM" id="SSF103088">
    <property type="entry name" value="OmpA-like"/>
    <property type="match status" value="1"/>
</dbReference>
<dbReference type="Proteomes" id="UP000308901">
    <property type="component" value="Unassembled WGS sequence"/>
</dbReference>
<evidence type="ECO:0000256" key="2">
    <source>
        <dbReference type="ARBA" id="ARBA00023043"/>
    </source>
</evidence>
<dbReference type="CDD" id="cd07185">
    <property type="entry name" value="OmpA_C-like"/>
    <property type="match status" value="1"/>
</dbReference>
<dbReference type="Gene3D" id="2.60.40.10">
    <property type="entry name" value="Immunoglobulins"/>
    <property type="match status" value="1"/>
</dbReference>
<dbReference type="PROSITE" id="PS50088">
    <property type="entry name" value="ANK_REPEAT"/>
    <property type="match status" value="2"/>
</dbReference>
<feature type="repeat" description="ANK" evidence="3">
    <location>
        <begin position="84"/>
        <end position="116"/>
    </location>
</feature>
<dbReference type="Pfam" id="PF12796">
    <property type="entry name" value="Ank_2"/>
    <property type="match status" value="1"/>
</dbReference>
<accession>A0A5R8Y1L4</accession>
<dbReference type="GO" id="GO:0016020">
    <property type="term" value="C:membrane"/>
    <property type="evidence" value="ECO:0007669"/>
    <property type="project" value="UniProtKB-UniRule"/>
</dbReference>
<dbReference type="GO" id="GO:0085020">
    <property type="term" value="P:protein K6-linked ubiquitination"/>
    <property type="evidence" value="ECO:0007669"/>
    <property type="project" value="TreeGrafter"/>
</dbReference>
<dbReference type="SUPFAM" id="SSF48403">
    <property type="entry name" value="Ankyrin repeat"/>
    <property type="match status" value="1"/>
</dbReference>
<keyword evidence="2 3" id="KW-0040">ANK repeat</keyword>
<dbReference type="PANTHER" id="PTHR24171">
    <property type="entry name" value="ANKYRIN REPEAT DOMAIN-CONTAINING PROTEIN 39-RELATED"/>
    <property type="match status" value="1"/>
</dbReference>
<dbReference type="InterPro" id="IPR036770">
    <property type="entry name" value="Ankyrin_rpt-contain_sf"/>
</dbReference>
<name>A0A5R8Y1L4_9BACT</name>
<dbReference type="InterPro" id="IPR002110">
    <property type="entry name" value="Ankyrin_rpt"/>
</dbReference>
<dbReference type="PANTHER" id="PTHR24171:SF8">
    <property type="entry name" value="BRCA1-ASSOCIATED RING DOMAIN PROTEIN 1"/>
    <property type="match status" value="1"/>
</dbReference>
<dbReference type="PROSITE" id="PS51257">
    <property type="entry name" value="PROKAR_LIPOPROTEIN"/>
    <property type="match status" value="1"/>
</dbReference>
<dbReference type="InterPro" id="IPR044016">
    <property type="entry name" value="Big_13"/>
</dbReference>
<evidence type="ECO:0000313" key="7">
    <source>
        <dbReference type="Proteomes" id="UP000308901"/>
    </source>
</evidence>
<evidence type="ECO:0000259" key="5">
    <source>
        <dbReference type="PROSITE" id="PS51123"/>
    </source>
</evidence>
<keyword evidence="4" id="KW-0472">Membrane</keyword>
<dbReference type="Gene3D" id="3.30.1330.60">
    <property type="entry name" value="OmpA-like domain"/>
    <property type="match status" value="1"/>
</dbReference>
<dbReference type="Gene3D" id="1.25.40.20">
    <property type="entry name" value="Ankyrin repeat-containing domain"/>
    <property type="match status" value="1"/>
</dbReference>
<comment type="caution">
    <text evidence="6">The sequence shown here is derived from an EMBL/GenBank/DDBJ whole genome shotgun (WGS) entry which is preliminary data.</text>
</comment>
<evidence type="ECO:0000256" key="3">
    <source>
        <dbReference type="PROSITE-ProRule" id="PRU00023"/>
    </source>
</evidence>
<dbReference type="InterPro" id="IPR013783">
    <property type="entry name" value="Ig-like_fold"/>
</dbReference>
<dbReference type="EMBL" id="VANU01000003">
    <property type="protein sequence ID" value="TLP38452.1"/>
    <property type="molecule type" value="Genomic_DNA"/>
</dbReference>
<dbReference type="AlphaFoldDB" id="A0A5R8Y1L4"/>
<dbReference type="Pfam" id="PF00691">
    <property type="entry name" value="OmpA"/>
    <property type="match status" value="1"/>
</dbReference>
<dbReference type="PROSITE" id="PS50297">
    <property type="entry name" value="ANK_REP_REGION"/>
    <property type="match status" value="1"/>
</dbReference>
<organism evidence="6 7">
    <name type="scientific">Arcobacter arenosus</name>
    <dbReference type="NCBI Taxonomy" id="2576037"/>
    <lineage>
        <taxon>Bacteria</taxon>
        <taxon>Pseudomonadati</taxon>
        <taxon>Campylobacterota</taxon>
        <taxon>Epsilonproteobacteria</taxon>
        <taxon>Campylobacterales</taxon>
        <taxon>Arcobacteraceae</taxon>
        <taxon>Arcobacter</taxon>
    </lineage>
</organism>
<dbReference type="OrthoDB" id="9782229at2"/>
<dbReference type="Pfam" id="PF19077">
    <property type="entry name" value="Big_13"/>
    <property type="match status" value="1"/>
</dbReference>
<dbReference type="RefSeq" id="WP_138152447.1">
    <property type="nucleotide sequence ID" value="NZ_VANU01000003.1"/>
</dbReference>
<evidence type="ECO:0000256" key="1">
    <source>
        <dbReference type="ARBA" id="ARBA00022737"/>
    </source>
</evidence>
<dbReference type="SMART" id="SM00248">
    <property type="entry name" value="ANK"/>
    <property type="match status" value="4"/>
</dbReference>
<sequence length="448" mass="50543">MKKYLIGFSVATLIVLSGCSSKEVSTTSTASNSNKTVTGDNVTSLKHKDILTESSIHDAVRINDMKLVDFFINEKIDLNEKDKFGYTPLHLASRFNHFDIAEKLIKNGATVNSVDKYGDTPLIDSTRNGYTKMSKLLICNGAKRDVLDKYEMSPLHYASKTNDVLIAKLLRTENVESECKEPEKVAAPAEQFYNLITMDDYEIINDNTPKICGDVLDADVKQVQLSFDGGETITEGVINKDRWCAQVEKKMENGDYTAMAMAINSANQRGKAQDDLTIHVLNDLYNALKAEFEPDFEQWNAEIDEDTLTFRFKNPALMFTRGSSKISTNYKEILNSFFPRYVNILKDYSNEITSVHVEGHTSSRYRTAKTAEEKFEKNRILSQKRADKVLEYITGNSDNAVVENKGFIEKAFVADGKSSSQSVLNEDGTENYVLSRRVEFRIETDPNK</sequence>
<dbReference type="InterPro" id="IPR006665">
    <property type="entry name" value="OmpA-like"/>
</dbReference>
<feature type="domain" description="OmpA-like" evidence="5">
    <location>
        <begin position="306"/>
        <end position="446"/>
    </location>
</feature>
<keyword evidence="7" id="KW-1185">Reference proteome</keyword>
<evidence type="ECO:0000313" key="6">
    <source>
        <dbReference type="EMBL" id="TLP38452.1"/>
    </source>
</evidence>
<reference evidence="6 7" key="1">
    <citation type="submission" date="2019-05" db="EMBL/GenBank/DDBJ databases">
        <title>Arcobacter sp. nov., isolated from sea sediment.</title>
        <authorList>
            <person name="Kim W."/>
        </authorList>
    </citation>
    <scope>NUCLEOTIDE SEQUENCE [LARGE SCALE GENOMIC DNA]</scope>
    <source>
        <strain evidence="6 7">CAU 1517</strain>
    </source>
</reference>
<dbReference type="PROSITE" id="PS51123">
    <property type="entry name" value="OMPA_2"/>
    <property type="match status" value="1"/>
</dbReference>
<feature type="repeat" description="ANK" evidence="3">
    <location>
        <begin position="117"/>
        <end position="149"/>
    </location>
</feature>
<dbReference type="InterPro" id="IPR036737">
    <property type="entry name" value="OmpA-like_sf"/>
</dbReference>
<evidence type="ECO:0000256" key="4">
    <source>
        <dbReference type="PROSITE-ProRule" id="PRU00473"/>
    </source>
</evidence>
<gene>
    <name evidence="6" type="ORF">FDK22_08250</name>
</gene>